<dbReference type="GO" id="GO:0006313">
    <property type="term" value="P:DNA transposition"/>
    <property type="evidence" value="ECO:0007669"/>
    <property type="project" value="InterPro"/>
</dbReference>
<dbReference type="RefSeq" id="WP_129227916.1">
    <property type="nucleotide sequence ID" value="NZ_QYBB01000019.1"/>
</dbReference>
<dbReference type="OrthoDB" id="9794403at2"/>
<dbReference type="InterPro" id="IPR036515">
    <property type="entry name" value="Transposase_17_sf"/>
</dbReference>
<dbReference type="Proteomes" id="UP000290759">
    <property type="component" value="Unassembled WGS sequence"/>
</dbReference>
<accession>A0A4Q2U3I3</accession>
<dbReference type="EMBL" id="QYBB01000019">
    <property type="protein sequence ID" value="RYC30892.1"/>
    <property type="molecule type" value="Genomic_DNA"/>
</dbReference>
<sequence>MRHIGQSVPTEQPHAGWRSRGYLPHFDSPETVQHIVFRLADALPGPVMDRLDRMPAADRLDGIEAALLGGHGERLLADTRLGGLIEDALLHFDGERYRLLAWCVMPTHVHALAEQVEGHRLSSVVQTWKSFTGKAANAALGRRGTFWAREYYDRFMRNERHLEATRAYIESNPVKAGLCRNAGDWRFSSAWAGRSTTT</sequence>
<dbReference type="Pfam" id="PF01797">
    <property type="entry name" value="Y1_Tnp"/>
    <property type="match status" value="1"/>
</dbReference>
<dbReference type="GO" id="GO:0004803">
    <property type="term" value="F:transposase activity"/>
    <property type="evidence" value="ECO:0007669"/>
    <property type="project" value="InterPro"/>
</dbReference>
<proteinExistence type="predicted"/>
<dbReference type="SUPFAM" id="SSF143422">
    <property type="entry name" value="Transposase IS200-like"/>
    <property type="match status" value="1"/>
</dbReference>
<name>A0A4Q2U3I3_9HYPH</name>
<dbReference type="PANTHER" id="PTHR36966:SF1">
    <property type="entry name" value="REP-ASSOCIATED TYROSINE TRANSPOSASE"/>
    <property type="match status" value="1"/>
</dbReference>
<dbReference type="PANTHER" id="PTHR36966">
    <property type="entry name" value="REP-ASSOCIATED TYROSINE TRANSPOSASE"/>
    <property type="match status" value="1"/>
</dbReference>
<dbReference type="AlphaFoldDB" id="A0A4Q2U3I3"/>
<dbReference type="Gene3D" id="3.30.70.1290">
    <property type="entry name" value="Transposase IS200-like"/>
    <property type="match status" value="1"/>
</dbReference>
<feature type="region of interest" description="Disordered" evidence="1">
    <location>
        <begin position="1"/>
        <end position="20"/>
    </location>
</feature>
<reference evidence="3 4" key="1">
    <citation type="submission" date="2018-12" db="EMBL/GenBank/DDBJ databases">
        <authorList>
            <person name="Grouzdev D.S."/>
            <person name="Krutkina M.S."/>
        </authorList>
    </citation>
    <scope>NUCLEOTIDE SEQUENCE [LARGE SCALE GENOMIC DNA]</scope>
    <source>
        <strain evidence="3 4">RmlP026</strain>
    </source>
</reference>
<gene>
    <name evidence="3" type="ORF">D3273_16090</name>
</gene>
<feature type="domain" description="Transposase IS200-like" evidence="2">
    <location>
        <begin position="28"/>
        <end position="172"/>
    </location>
</feature>
<evidence type="ECO:0000256" key="1">
    <source>
        <dbReference type="SAM" id="MobiDB-lite"/>
    </source>
</evidence>
<dbReference type="InterPro" id="IPR002686">
    <property type="entry name" value="Transposase_17"/>
</dbReference>
<evidence type="ECO:0000313" key="3">
    <source>
        <dbReference type="EMBL" id="RYC30892.1"/>
    </source>
</evidence>
<evidence type="ECO:0000259" key="2">
    <source>
        <dbReference type="SMART" id="SM01321"/>
    </source>
</evidence>
<protein>
    <submittedName>
        <fullName evidence="3">Transposase</fullName>
    </submittedName>
</protein>
<dbReference type="InterPro" id="IPR052715">
    <property type="entry name" value="RAYT_transposase"/>
</dbReference>
<evidence type="ECO:0000313" key="4">
    <source>
        <dbReference type="Proteomes" id="UP000290759"/>
    </source>
</evidence>
<keyword evidence="4" id="KW-1185">Reference proteome</keyword>
<comment type="caution">
    <text evidence="3">The sequence shown here is derived from an EMBL/GenBank/DDBJ whole genome shotgun (WGS) entry which is preliminary data.</text>
</comment>
<dbReference type="NCBIfam" id="NF047646">
    <property type="entry name" value="REP_Tyr_transpos"/>
    <property type="match status" value="1"/>
</dbReference>
<dbReference type="GO" id="GO:0043565">
    <property type="term" value="F:sequence-specific DNA binding"/>
    <property type="evidence" value="ECO:0007669"/>
    <property type="project" value="TreeGrafter"/>
</dbReference>
<reference evidence="3 4" key="2">
    <citation type="submission" date="2019-02" db="EMBL/GenBank/DDBJ databases">
        <title>'Lichenibacterium ramalinii' gen. nov. sp. nov., 'Lichenibacterium minor' gen. nov. sp. nov.</title>
        <authorList>
            <person name="Pankratov T."/>
        </authorList>
    </citation>
    <scope>NUCLEOTIDE SEQUENCE [LARGE SCALE GENOMIC DNA]</scope>
    <source>
        <strain evidence="3 4">RmlP026</strain>
    </source>
</reference>
<dbReference type="SMART" id="SM01321">
    <property type="entry name" value="Y1_Tnp"/>
    <property type="match status" value="1"/>
</dbReference>
<organism evidence="3 4">
    <name type="scientific">Lichenibacterium minor</name>
    <dbReference type="NCBI Taxonomy" id="2316528"/>
    <lineage>
        <taxon>Bacteria</taxon>
        <taxon>Pseudomonadati</taxon>
        <taxon>Pseudomonadota</taxon>
        <taxon>Alphaproteobacteria</taxon>
        <taxon>Hyphomicrobiales</taxon>
        <taxon>Lichenihabitantaceae</taxon>
        <taxon>Lichenibacterium</taxon>
    </lineage>
</organism>